<evidence type="ECO:0000256" key="4">
    <source>
        <dbReference type="ARBA" id="ARBA00038054"/>
    </source>
</evidence>
<dbReference type="SUPFAM" id="SSF50475">
    <property type="entry name" value="FMN-binding split barrel"/>
    <property type="match status" value="1"/>
</dbReference>
<evidence type="ECO:0000259" key="5">
    <source>
        <dbReference type="SMART" id="SM00903"/>
    </source>
</evidence>
<protein>
    <submittedName>
        <fullName evidence="6">Flavin reductase (DIM6/NTAB) family NADH-FMN oxidoreductase RutF</fullName>
    </submittedName>
</protein>
<evidence type="ECO:0000256" key="1">
    <source>
        <dbReference type="ARBA" id="ARBA00001917"/>
    </source>
</evidence>
<comment type="caution">
    <text evidence="6">The sequence shown here is derived from an EMBL/GenBank/DDBJ whole genome shotgun (WGS) entry which is preliminary data.</text>
</comment>
<keyword evidence="3" id="KW-0288">FMN</keyword>
<dbReference type="InterPro" id="IPR012349">
    <property type="entry name" value="Split_barrel_FMN-bd"/>
</dbReference>
<dbReference type="Gene3D" id="2.30.110.10">
    <property type="entry name" value="Electron Transport, Fmn-binding Protein, Chain A"/>
    <property type="match status" value="1"/>
</dbReference>
<feature type="domain" description="Flavin reductase like" evidence="5">
    <location>
        <begin position="19"/>
        <end position="174"/>
    </location>
</feature>
<keyword evidence="7" id="KW-1185">Reference proteome</keyword>
<comment type="similarity">
    <text evidence="4">Belongs to the flavoredoxin family.</text>
</comment>
<keyword evidence="2" id="KW-0285">Flavoprotein</keyword>
<sequence>MDIDFSPLTPHQRYKLMASLIVPRPIALITTLGPDGTVNAAPFSMFNMVGEDPPIVMVSINRLQDGALKDTAAHILRTGEFVVHITDEAMAERMHACGDSLPPDQSELLHAGLTAVPSRSVAPPRIAEAPVAFECVLHETLETPSRYVFIGRVQWLAVRDGLVDTELWRVRLQNFHPVGRFGASFYLRTGDRFAIASAGKAATGVDARSTPIDEM</sequence>
<dbReference type="Proteomes" id="UP001267710">
    <property type="component" value="Unassembled WGS sequence"/>
</dbReference>
<evidence type="ECO:0000256" key="3">
    <source>
        <dbReference type="ARBA" id="ARBA00022643"/>
    </source>
</evidence>
<evidence type="ECO:0000313" key="7">
    <source>
        <dbReference type="Proteomes" id="UP001267710"/>
    </source>
</evidence>
<gene>
    <name evidence="6" type="ORF">QE399_003983</name>
</gene>
<dbReference type="Pfam" id="PF01613">
    <property type="entry name" value="Flavin_Reduct"/>
    <property type="match status" value="1"/>
</dbReference>
<dbReference type="InterPro" id="IPR002563">
    <property type="entry name" value="Flavin_Rdtase-like_dom"/>
</dbReference>
<comment type="cofactor">
    <cofactor evidence="1">
        <name>FMN</name>
        <dbReference type="ChEBI" id="CHEBI:58210"/>
    </cofactor>
</comment>
<evidence type="ECO:0000256" key="2">
    <source>
        <dbReference type="ARBA" id="ARBA00022630"/>
    </source>
</evidence>
<dbReference type="PANTHER" id="PTHR33798">
    <property type="entry name" value="FLAVOPROTEIN OXYGENASE"/>
    <property type="match status" value="1"/>
</dbReference>
<dbReference type="RefSeq" id="WP_309831594.1">
    <property type="nucleotide sequence ID" value="NZ_JAVIZX010000001.1"/>
</dbReference>
<reference evidence="6 7" key="1">
    <citation type="submission" date="2023-08" db="EMBL/GenBank/DDBJ databases">
        <title>Functional and genomic diversity of the sorghum phyllosphere microbiome.</title>
        <authorList>
            <person name="Shade A."/>
        </authorList>
    </citation>
    <scope>NUCLEOTIDE SEQUENCE [LARGE SCALE GENOMIC DNA]</scope>
    <source>
        <strain evidence="6 7">SORGH_AS_0335</strain>
    </source>
</reference>
<dbReference type="SMART" id="SM00903">
    <property type="entry name" value="Flavin_Reduct"/>
    <property type="match status" value="1"/>
</dbReference>
<organism evidence="6 7">
    <name type="scientific">Paracidovorax wautersii</name>
    <dbReference type="NCBI Taxonomy" id="1177982"/>
    <lineage>
        <taxon>Bacteria</taxon>
        <taxon>Pseudomonadati</taxon>
        <taxon>Pseudomonadota</taxon>
        <taxon>Betaproteobacteria</taxon>
        <taxon>Burkholderiales</taxon>
        <taxon>Comamonadaceae</taxon>
        <taxon>Paracidovorax</taxon>
    </lineage>
</organism>
<accession>A0ABU1IJ35</accession>
<name>A0ABU1IJ35_9BURK</name>
<dbReference type="EMBL" id="JAVIZX010000001">
    <property type="protein sequence ID" value="MDR6216294.1"/>
    <property type="molecule type" value="Genomic_DNA"/>
</dbReference>
<dbReference type="PANTHER" id="PTHR33798:SF5">
    <property type="entry name" value="FLAVIN REDUCTASE LIKE DOMAIN-CONTAINING PROTEIN"/>
    <property type="match status" value="1"/>
</dbReference>
<proteinExistence type="inferred from homology"/>
<evidence type="ECO:0000313" key="6">
    <source>
        <dbReference type="EMBL" id="MDR6216294.1"/>
    </source>
</evidence>